<protein>
    <recommendedName>
        <fullName evidence="1">Methyltransferase domain-containing protein</fullName>
    </recommendedName>
</protein>
<dbReference type="Gene3D" id="3.40.50.150">
    <property type="entry name" value="Vaccinia Virus protein VP39"/>
    <property type="match status" value="1"/>
</dbReference>
<comment type="caution">
    <text evidence="2">The sequence shown here is derived from an EMBL/GenBank/DDBJ whole genome shotgun (WGS) entry which is preliminary data.</text>
</comment>
<organism evidence="2">
    <name type="scientific">marine sediment metagenome</name>
    <dbReference type="NCBI Taxonomy" id="412755"/>
    <lineage>
        <taxon>unclassified sequences</taxon>
        <taxon>metagenomes</taxon>
        <taxon>ecological metagenomes</taxon>
    </lineage>
</organism>
<gene>
    <name evidence="2" type="ORF">S01H4_48043</name>
</gene>
<proteinExistence type="predicted"/>
<reference evidence="2" key="1">
    <citation type="journal article" date="2014" name="Front. Microbiol.">
        <title>High frequency of phylogenetically diverse reductive dehalogenase-homologous genes in deep subseafloor sedimentary metagenomes.</title>
        <authorList>
            <person name="Kawai M."/>
            <person name="Futagami T."/>
            <person name="Toyoda A."/>
            <person name="Takaki Y."/>
            <person name="Nishi S."/>
            <person name="Hori S."/>
            <person name="Arai W."/>
            <person name="Tsubouchi T."/>
            <person name="Morono Y."/>
            <person name="Uchiyama I."/>
            <person name="Ito T."/>
            <person name="Fujiyama A."/>
            <person name="Inagaki F."/>
            <person name="Takami H."/>
        </authorList>
    </citation>
    <scope>NUCLEOTIDE SEQUENCE</scope>
    <source>
        <strain evidence="2">Expedition CK06-06</strain>
    </source>
</reference>
<evidence type="ECO:0000259" key="1">
    <source>
        <dbReference type="Pfam" id="PF13847"/>
    </source>
</evidence>
<dbReference type="EMBL" id="BART01027041">
    <property type="protein sequence ID" value="GAG90237.1"/>
    <property type="molecule type" value="Genomic_DNA"/>
</dbReference>
<sequence length="252" mass="29721">LEKSHYQTFNLIEGDKRDSDSKKKFELSKLSSYDLKDKTVLDIGSNAGYFLFKLINKGPKLLTGIELGEKFVQISNDLNKEIYRSPIVNFILGDFFTQEFDIKFDFIICFSTYHYFGDNQEVFFDRCHKIMNDDSILLLEMEECPINYSPEVEVDSRDPNRRYPNNFMLQEYIKDKFTILNRYISVNQKGSVHDRWFYELKKLDIPKVPSINKFNMHRLPLQDKRPLIGEYKKTIISLMGESRIGKSTLVEV</sequence>
<dbReference type="InterPro" id="IPR029063">
    <property type="entry name" value="SAM-dependent_MTases_sf"/>
</dbReference>
<feature type="domain" description="Methyltransferase" evidence="1">
    <location>
        <begin position="36"/>
        <end position="140"/>
    </location>
</feature>
<name>X1CAG0_9ZZZZ</name>
<feature type="non-terminal residue" evidence="2">
    <location>
        <position position="1"/>
    </location>
</feature>
<dbReference type="Pfam" id="PF13847">
    <property type="entry name" value="Methyltransf_31"/>
    <property type="match status" value="1"/>
</dbReference>
<dbReference type="CDD" id="cd02440">
    <property type="entry name" value="AdoMet_MTases"/>
    <property type="match status" value="1"/>
</dbReference>
<accession>X1CAG0</accession>
<evidence type="ECO:0000313" key="2">
    <source>
        <dbReference type="EMBL" id="GAG90237.1"/>
    </source>
</evidence>
<dbReference type="AlphaFoldDB" id="X1CAG0"/>
<dbReference type="SUPFAM" id="SSF53335">
    <property type="entry name" value="S-adenosyl-L-methionine-dependent methyltransferases"/>
    <property type="match status" value="1"/>
</dbReference>
<dbReference type="InterPro" id="IPR025714">
    <property type="entry name" value="Methyltranfer_dom"/>
</dbReference>